<dbReference type="Pfam" id="PF01381">
    <property type="entry name" value="HTH_3"/>
    <property type="match status" value="1"/>
</dbReference>
<feature type="domain" description="HTH cro/C1-type" evidence="1">
    <location>
        <begin position="8"/>
        <end position="62"/>
    </location>
</feature>
<accession>A0ABX0QRI7</accession>
<name>A0ABX0QRI7_9BACT</name>
<dbReference type="EMBL" id="WAEL01000011">
    <property type="protein sequence ID" value="NID13363.1"/>
    <property type="molecule type" value="Genomic_DNA"/>
</dbReference>
<dbReference type="CDD" id="cd00093">
    <property type="entry name" value="HTH_XRE"/>
    <property type="match status" value="1"/>
</dbReference>
<gene>
    <name evidence="2" type="ORF">F7231_24545</name>
</gene>
<comment type="caution">
    <text evidence="2">The sequence shown here is derived from an EMBL/GenBank/DDBJ whole genome shotgun (WGS) entry which is preliminary data.</text>
</comment>
<dbReference type="SMART" id="SM00530">
    <property type="entry name" value="HTH_XRE"/>
    <property type="match status" value="1"/>
</dbReference>
<organism evidence="2 3">
    <name type="scientific">Fibrivirga algicola</name>
    <dbReference type="NCBI Taxonomy" id="2950420"/>
    <lineage>
        <taxon>Bacteria</taxon>
        <taxon>Pseudomonadati</taxon>
        <taxon>Bacteroidota</taxon>
        <taxon>Cytophagia</taxon>
        <taxon>Cytophagales</taxon>
        <taxon>Spirosomataceae</taxon>
        <taxon>Fibrivirga</taxon>
    </lineage>
</organism>
<reference evidence="2" key="1">
    <citation type="submission" date="2024-05" db="EMBL/GenBank/DDBJ databases">
        <authorList>
            <person name="Jung D.-H."/>
        </authorList>
    </citation>
    <scope>NUCLEOTIDE SEQUENCE</scope>
    <source>
        <strain evidence="2">JA-25</strain>
    </source>
</reference>
<evidence type="ECO:0000313" key="3">
    <source>
        <dbReference type="Proteomes" id="UP000606008"/>
    </source>
</evidence>
<sequence>MSTIHETIKAIRTEKGLKQEEVASKLSMAQSNYARLEKGLTQVTVDRLEQLGNVFEMSIAAILSYEVGQQQPTREDIEYYINLCKKYEKQISTLKARITELEEESIDDLVNKSDEIKYMKGKQKEISDKLKQKEKDFVEKLIHKDQIIEEKNRTIALMEMTIRALSKDSVKE</sequence>
<protein>
    <submittedName>
        <fullName evidence="2">Helix-turn-helix domain-containing protein</fullName>
    </submittedName>
</protein>
<evidence type="ECO:0000259" key="1">
    <source>
        <dbReference type="PROSITE" id="PS50943"/>
    </source>
</evidence>
<dbReference type="InterPro" id="IPR001387">
    <property type="entry name" value="Cro/C1-type_HTH"/>
</dbReference>
<dbReference type="Proteomes" id="UP000606008">
    <property type="component" value="Unassembled WGS sequence"/>
</dbReference>
<dbReference type="SUPFAM" id="SSF47413">
    <property type="entry name" value="lambda repressor-like DNA-binding domains"/>
    <property type="match status" value="1"/>
</dbReference>
<keyword evidence="3" id="KW-1185">Reference proteome</keyword>
<dbReference type="PROSITE" id="PS50943">
    <property type="entry name" value="HTH_CROC1"/>
    <property type="match status" value="1"/>
</dbReference>
<dbReference type="Gene3D" id="1.10.260.40">
    <property type="entry name" value="lambda repressor-like DNA-binding domains"/>
    <property type="match status" value="1"/>
</dbReference>
<dbReference type="InterPro" id="IPR010982">
    <property type="entry name" value="Lambda_DNA-bd_dom_sf"/>
</dbReference>
<evidence type="ECO:0000313" key="2">
    <source>
        <dbReference type="EMBL" id="NID13363.1"/>
    </source>
</evidence>
<dbReference type="RefSeq" id="WP_166693898.1">
    <property type="nucleotide sequence ID" value="NZ_WAEL01000011.1"/>
</dbReference>
<proteinExistence type="predicted"/>